<evidence type="ECO:0000256" key="1">
    <source>
        <dbReference type="SAM" id="MobiDB-lite"/>
    </source>
</evidence>
<organism evidence="2 3">
    <name type="scientific">Neoarthrinium moseri</name>
    <dbReference type="NCBI Taxonomy" id="1658444"/>
    <lineage>
        <taxon>Eukaryota</taxon>
        <taxon>Fungi</taxon>
        <taxon>Dikarya</taxon>
        <taxon>Ascomycota</taxon>
        <taxon>Pezizomycotina</taxon>
        <taxon>Sordariomycetes</taxon>
        <taxon>Xylariomycetidae</taxon>
        <taxon>Amphisphaeriales</taxon>
        <taxon>Apiosporaceae</taxon>
        <taxon>Neoarthrinium</taxon>
    </lineage>
</organism>
<sequence length="542" mass="61576">MVQPNILDTLPKEMLLMIQERLEHESDIINFSNKPSKKLRDILGGRQVFVATAKIGRERYEFRMGLDDYEQELSESSDEQMRIRHRRIAMMDSTYNKSHHRTMLLALIKSFVDDELVREAIDAYKTHFPALRADINETDFDTCRDALDVAMISDQEEIALYLLKKPVYIAPRHLERSVEKRAPRLLEAMLSKKRGMKPDLRLLENLIGCASGVSFLNREVSDSDGELANYSDGESEYDDSPSYYGDSPSKFDNNIEVLSLLVEAGARLTKAVDKQQDVVETALFNGCARNALFLLERQIKRGVTSPTCLWRGIKQSMENGMPNFLDFVKTIYPQHSQLLFNEVSYPRTLADVQFELLALSVQATELPDHEHLTDYLLDNGCILEEYHFFSAIDAGNIHVIDEGVRPRFSINQPKELKRFSHPLLLTSYFQLTVKRLFELGYDIPHGQFRGLCRLVFHGVDISSAAETFRIGISRARLGEPFWFFLYGESNKTLLGLLAEERESGALPDRAMVTGVGSSGDVLLQFVTVIRLALGDSSDVLDA</sequence>
<proteinExistence type="predicted"/>
<reference evidence="2" key="1">
    <citation type="submission" date="2021-03" db="EMBL/GenBank/DDBJ databases">
        <title>Revisited historic fungal species revealed as producer of novel bioactive compounds through whole genome sequencing and comparative genomics.</title>
        <authorList>
            <person name="Vignolle G.A."/>
            <person name="Hochenegger N."/>
            <person name="Mach R.L."/>
            <person name="Mach-Aigner A.R."/>
            <person name="Javad Rahimi M."/>
            <person name="Salim K.A."/>
            <person name="Chan C.M."/>
            <person name="Lim L.B.L."/>
            <person name="Cai F."/>
            <person name="Druzhinina I.S."/>
            <person name="U'Ren J.M."/>
            <person name="Derntl C."/>
        </authorList>
    </citation>
    <scope>NUCLEOTIDE SEQUENCE</scope>
    <source>
        <strain evidence="2">TUCIM 5799</strain>
    </source>
</reference>
<comment type="caution">
    <text evidence="2">The sequence shown here is derived from an EMBL/GenBank/DDBJ whole genome shotgun (WGS) entry which is preliminary data.</text>
</comment>
<keyword evidence="3" id="KW-1185">Reference proteome</keyword>
<feature type="region of interest" description="Disordered" evidence="1">
    <location>
        <begin position="224"/>
        <end position="243"/>
    </location>
</feature>
<gene>
    <name evidence="2" type="ORF">JX265_006899</name>
</gene>
<protein>
    <submittedName>
        <fullName evidence="2">Uncharacterized protein</fullName>
    </submittedName>
</protein>
<accession>A0A9P9WL13</accession>
<dbReference type="EMBL" id="JAFIMR010000016">
    <property type="protein sequence ID" value="KAI1868920.1"/>
    <property type="molecule type" value="Genomic_DNA"/>
</dbReference>
<dbReference type="AlphaFoldDB" id="A0A9P9WL13"/>
<evidence type="ECO:0000313" key="3">
    <source>
        <dbReference type="Proteomes" id="UP000829685"/>
    </source>
</evidence>
<evidence type="ECO:0000313" key="2">
    <source>
        <dbReference type="EMBL" id="KAI1868920.1"/>
    </source>
</evidence>
<dbReference type="Proteomes" id="UP000829685">
    <property type="component" value="Unassembled WGS sequence"/>
</dbReference>
<name>A0A9P9WL13_9PEZI</name>